<evidence type="ECO:0000256" key="11">
    <source>
        <dbReference type="ARBA" id="ARBA00051362"/>
    </source>
</evidence>
<feature type="domain" description="Carbohydrate kinase PfkB" evidence="15">
    <location>
        <begin position="24"/>
        <end position="333"/>
    </location>
</feature>
<dbReference type="Gene3D" id="3.40.1190.20">
    <property type="match status" value="1"/>
</dbReference>
<evidence type="ECO:0000256" key="9">
    <source>
        <dbReference type="ARBA" id="ARBA00022840"/>
    </source>
</evidence>
<dbReference type="GO" id="GO:0005829">
    <property type="term" value="C:cytosol"/>
    <property type="evidence" value="ECO:0007669"/>
    <property type="project" value="TreeGrafter"/>
</dbReference>
<evidence type="ECO:0000256" key="3">
    <source>
        <dbReference type="ARBA" id="ARBA00010688"/>
    </source>
</evidence>
<dbReference type="GO" id="GO:0005524">
    <property type="term" value="F:ATP binding"/>
    <property type="evidence" value="ECO:0007669"/>
    <property type="project" value="UniProtKB-UniRule"/>
</dbReference>
<protein>
    <recommendedName>
        <fullName evidence="12 14">Adenosine kinase</fullName>
        <shortName evidence="14">AK</shortName>
        <ecNumber evidence="4 14">2.7.1.20</ecNumber>
    </recommendedName>
    <alternativeName>
        <fullName evidence="14">Adenosine 5'-phosphotransferase</fullName>
    </alternativeName>
</protein>
<evidence type="ECO:0000256" key="6">
    <source>
        <dbReference type="ARBA" id="ARBA00022726"/>
    </source>
</evidence>
<keyword evidence="10 14" id="KW-0460">Magnesium</keyword>
<sequence length="340" mass="36239">MSVNKLFCIGNPLLDISADVDQAFLDKYGVKLNNAILAEEAHLPVFDDLVQNKNPLYIAGGATQNTARVAQWQVNQPGAVAYAGAIGKDKFGEELEKASKADGLTTCYYKSDVPTGTCAVLVSGGERSLIANLSAAEKYVISHTQSAEVQKAIADASVYYIAGFVLTHSADSIMHVCKHAHDNGKTMTMNCSAPFLWQVPPFLAAFKEAWEYLDIVFGNESEAEVMSEAFGFGTKDIKEIAQKAAALPKKNGAKPRMVVITQGPESTVVATADKVDVYAVPKVDKIVDTNGAGDAFCGGFLAQIMQGKSVEEACKCGHYTAGVVIQRSGCQFSDAARYGA</sequence>
<proteinExistence type="inferred from homology"/>
<dbReference type="AlphaFoldDB" id="A0A6T8P364"/>
<comment type="function">
    <text evidence="14">ATP dependent phosphorylation of adenosine and other related nucleoside analogs to monophosphate derivatives.</text>
</comment>
<evidence type="ECO:0000256" key="4">
    <source>
        <dbReference type="ARBA" id="ARBA00012119"/>
    </source>
</evidence>
<name>A0A6T8P364_HEMAN</name>
<dbReference type="InterPro" id="IPR002173">
    <property type="entry name" value="Carboh/pur_kinase_PfkB_CS"/>
</dbReference>
<dbReference type="FunFam" id="3.40.1190.20:FF:000076">
    <property type="entry name" value="Adenosine kinase"/>
    <property type="match status" value="1"/>
</dbReference>
<dbReference type="InterPro" id="IPR001805">
    <property type="entry name" value="Adenokinase"/>
</dbReference>
<dbReference type="GO" id="GO:0006144">
    <property type="term" value="P:purine nucleobase metabolic process"/>
    <property type="evidence" value="ECO:0007669"/>
    <property type="project" value="TreeGrafter"/>
</dbReference>
<keyword evidence="6 14" id="KW-0660">Purine salvage</keyword>
<dbReference type="InterPro" id="IPR029056">
    <property type="entry name" value="Ribokinase-like"/>
</dbReference>
<comment type="pathway">
    <text evidence="2 14">Purine metabolism; AMP biosynthesis via salvage pathway; AMP from adenosine: step 1/1.</text>
</comment>
<dbReference type="Pfam" id="PF00294">
    <property type="entry name" value="PfkB"/>
    <property type="match status" value="1"/>
</dbReference>
<keyword evidence="7 14" id="KW-0547">Nucleotide-binding</keyword>
<evidence type="ECO:0000313" key="16">
    <source>
        <dbReference type="EMBL" id="CAD8754823.1"/>
    </source>
</evidence>
<keyword evidence="9 14" id="KW-0067">ATP-binding</keyword>
<comment type="catalytic activity">
    <reaction evidence="11 14">
        <text>adenosine + ATP = AMP + ADP + H(+)</text>
        <dbReference type="Rhea" id="RHEA:20824"/>
        <dbReference type="ChEBI" id="CHEBI:15378"/>
        <dbReference type="ChEBI" id="CHEBI:16335"/>
        <dbReference type="ChEBI" id="CHEBI:30616"/>
        <dbReference type="ChEBI" id="CHEBI:456215"/>
        <dbReference type="ChEBI" id="CHEBI:456216"/>
        <dbReference type="EC" id="2.7.1.20"/>
    </reaction>
</comment>
<dbReference type="Gene3D" id="3.30.1110.10">
    <property type="match status" value="1"/>
</dbReference>
<evidence type="ECO:0000256" key="13">
    <source>
        <dbReference type="PIRSR" id="PIRSR601805-1"/>
    </source>
</evidence>
<evidence type="ECO:0000259" key="15">
    <source>
        <dbReference type="Pfam" id="PF00294"/>
    </source>
</evidence>
<dbReference type="EMBL" id="HBFX01010347">
    <property type="protein sequence ID" value="CAD8951614.1"/>
    <property type="molecule type" value="Transcribed_RNA"/>
</dbReference>
<evidence type="ECO:0000256" key="2">
    <source>
        <dbReference type="ARBA" id="ARBA00004801"/>
    </source>
</evidence>
<organism evidence="16">
    <name type="scientific">Hemiselmis andersenii</name>
    <name type="common">Cryptophyte alga</name>
    <dbReference type="NCBI Taxonomy" id="464988"/>
    <lineage>
        <taxon>Eukaryota</taxon>
        <taxon>Cryptophyceae</taxon>
        <taxon>Cryptomonadales</taxon>
        <taxon>Hemiselmidaceae</taxon>
        <taxon>Hemiselmis</taxon>
    </lineage>
</organism>
<evidence type="ECO:0000256" key="1">
    <source>
        <dbReference type="ARBA" id="ARBA00001946"/>
    </source>
</evidence>
<evidence type="ECO:0000256" key="8">
    <source>
        <dbReference type="ARBA" id="ARBA00022777"/>
    </source>
</evidence>
<dbReference type="GO" id="GO:0044209">
    <property type="term" value="P:AMP salvage"/>
    <property type="evidence" value="ECO:0007669"/>
    <property type="project" value="UniProtKB-UniRule"/>
</dbReference>
<dbReference type="GO" id="GO:0004001">
    <property type="term" value="F:adenosine kinase activity"/>
    <property type="evidence" value="ECO:0007669"/>
    <property type="project" value="UniProtKB-UniRule"/>
</dbReference>
<evidence type="ECO:0000256" key="14">
    <source>
        <dbReference type="RuleBase" id="RU368116"/>
    </source>
</evidence>
<dbReference type="PANTHER" id="PTHR45769:SF3">
    <property type="entry name" value="ADENOSINE KINASE"/>
    <property type="match status" value="1"/>
</dbReference>
<dbReference type="SUPFAM" id="SSF53613">
    <property type="entry name" value="Ribokinase-like"/>
    <property type="match status" value="1"/>
</dbReference>
<dbReference type="UniPathway" id="UPA00588">
    <property type="reaction ID" value="UER00659"/>
</dbReference>
<gene>
    <name evidence="17" type="ORF">HAND00432_LOCUS6149</name>
    <name evidence="16" type="ORF">HAND1043_LOCUS21331</name>
</gene>
<dbReference type="PROSITE" id="PS00584">
    <property type="entry name" value="PFKB_KINASES_2"/>
    <property type="match status" value="1"/>
</dbReference>
<dbReference type="GO" id="GO:0005634">
    <property type="term" value="C:nucleus"/>
    <property type="evidence" value="ECO:0007669"/>
    <property type="project" value="TreeGrafter"/>
</dbReference>
<evidence type="ECO:0000256" key="5">
    <source>
        <dbReference type="ARBA" id="ARBA00022679"/>
    </source>
</evidence>
<dbReference type="GO" id="GO:0006166">
    <property type="term" value="P:purine ribonucleoside salvage"/>
    <property type="evidence" value="ECO:0007669"/>
    <property type="project" value="UniProtKB-KW"/>
</dbReference>
<accession>A0A6T8P364</accession>
<dbReference type="EC" id="2.7.1.20" evidence="4 14"/>
<feature type="active site" description="Proton acceptor" evidence="13">
    <location>
        <position position="294"/>
    </location>
</feature>
<keyword evidence="5 14" id="KW-0808">Transferase</keyword>
<dbReference type="EMBL" id="HBFK01035168">
    <property type="protein sequence ID" value="CAD8754823.1"/>
    <property type="molecule type" value="Transcribed_RNA"/>
</dbReference>
<evidence type="ECO:0000313" key="17">
    <source>
        <dbReference type="EMBL" id="CAD8951614.1"/>
    </source>
</evidence>
<dbReference type="InterPro" id="IPR011611">
    <property type="entry name" value="PfkB_dom"/>
</dbReference>
<evidence type="ECO:0000256" key="12">
    <source>
        <dbReference type="ARBA" id="ARBA00068771"/>
    </source>
</evidence>
<reference evidence="16" key="1">
    <citation type="submission" date="2021-01" db="EMBL/GenBank/DDBJ databases">
        <authorList>
            <person name="Corre E."/>
            <person name="Pelletier E."/>
            <person name="Niang G."/>
            <person name="Scheremetjew M."/>
            <person name="Finn R."/>
            <person name="Kale V."/>
            <person name="Holt S."/>
            <person name="Cochrane G."/>
            <person name="Meng A."/>
            <person name="Brown T."/>
            <person name="Cohen L."/>
        </authorList>
    </citation>
    <scope>NUCLEOTIDE SEQUENCE</scope>
    <source>
        <strain evidence="16">CCMP441</strain>
        <strain evidence="17">CCMP644</strain>
    </source>
</reference>
<dbReference type="PRINTS" id="PR00989">
    <property type="entry name" value="ADENOKINASE"/>
</dbReference>
<keyword evidence="8 14" id="KW-0418">Kinase</keyword>
<dbReference type="CDD" id="cd01168">
    <property type="entry name" value="adenosine_kinase"/>
    <property type="match status" value="1"/>
</dbReference>
<evidence type="ECO:0000256" key="7">
    <source>
        <dbReference type="ARBA" id="ARBA00022741"/>
    </source>
</evidence>
<evidence type="ECO:0000256" key="10">
    <source>
        <dbReference type="ARBA" id="ARBA00022842"/>
    </source>
</evidence>
<comment type="similarity">
    <text evidence="3 14">Belongs to the carbohydrate kinase PfkB family.</text>
</comment>
<dbReference type="PANTHER" id="PTHR45769">
    <property type="entry name" value="ADENOSINE KINASE"/>
    <property type="match status" value="1"/>
</dbReference>
<comment type="cofactor">
    <cofactor evidence="1 14">
        <name>Mg(2+)</name>
        <dbReference type="ChEBI" id="CHEBI:18420"/>
    </cofactor>
</comment>